<dbReference type="PROSITE" id="PS50158">
    <property type="entry name" value="ZF_CCHC"/>
    <property type="match status" value="1"/>
</dbReference>
<organism evidence="8">
    <name type="scientific">Tanacetum cinerariifolium</name>
    <name type="common">Dalmatian daisy</name>
    <name type="synonym">Chrysanthemum cinerariifolium</name>
    <dbReference type="NCBI Taxonomy" id="118510"/>
    <lineage>
        <taxon>Eukaryota</taxon>
        <taxon>Viridiplantae</taxon>
        <taxon>Streptophyta</taxon>
        <taxon>Embryophyta</taxon>
        <taxon>Tracheophyta</taxon>
        <taxon>Spermatophyta</taxon>
        <taxon>Magnoliopsida</taxon>
        <taxon>eudicotyledons</taxon>
        <taxon>Gunneridae</taxon>
        <taxon>Pentapetalae</taxon>
        <taxon>asterids</taxon>
        <taxon>campanulids</taxon>
        <taxon>Asterales</taxon>
        <taxon>Asteraceae</taxon>
        <taxon>Asteroideae</taxon>
        <taxon>Anthemideae</taxon>
        <taxon>Anthemidinae</taxon>
        <taxon>Tanacetum</taxon>
    </lineage>
</organism>
<dbReference type="Pfam" id="PF07727">
    <property type="entry name" value="RVT_2"/>
    <property type="match status" value="1"/>
</dbReference>
<dbReference type="InterPro" id="IPR013103">
    <property type="entry name" value="RVT_2"/>
</dbReference>
<dbReference type="InterPro" id="IPR036875">
    <property type="entry name" value="Znf_CCHC_sf"/>
</dbReference>
<dbReference type="PANTHER" id="PTHR31250">
    <property type="entry name" value="IQ DOMAIN-CONTAINING PROTEIN IQM3"/>
    <property type="match status" value="1"/>
</dbReference>
<evidence type="ECO:0000256" key="2">
    <source>
        <dbReference type="ARBA" id="ARBA00004496"/>
    </source>
</evidence>
<reference evidence="8" key="1">
    <citation type="journal article" date="2019" name="Sci. Rep.">
        <title>Draft genome of Tanacetum cinerariifolium, the natural source of mosquito coil.</title>
        <authorList>
            <person name="Yamashiro T."/>
            <person name="Shiraishi A."/>
            <person name="Satake H."/>
            <person name="Nakayama K."/>
        </authorList>
    </citation>
    <scope>NUCLEOTIDE SEQUENCE</scope>
</reference>
<name>A0A6L2KT24_TANCI</name>
<dbReference type="GO" id="GO:0005737">
    <property type="term" value="C:cytoplasm"/>
    <property type="evidence" value="ECO:0007669"/>
    <property type="project" value="UniProtKB-SubCell"/>
</dbReference>
<dbReference type="GO" id="GO:0003676">
    <property type="term" value="F:nucleic acid binding"/>
    <property type="evidence" value="ECO:0007669"/>
    <property type="project" value="InterPro"/>
</dbReference>
<comment type="caution">
    <text evidence="8">The sequence shown here is derived from an EMBL/GenBank/DDBJ whole genome shotgun (WGS) entry which is preliminary data.</text>
</comment>
<dbReference type="Gene3D" id="4.10.60.10">
    <property type="entry name" value="Zinc finger, CCHC-type"/>
    <property type="match status" value="1"/>
</dbReference>
<keyword evidence="3" id="KW-0963">Cytoplasm</keyword>
<evidence type="ECO:0000256" key="4">
    <source>
        <dbReference type="ARBA" id="ARBA00023242"/>
    </source>
</evidence>
<dbReference type="GO" id="GO:0008270">
    <property type="term" value="F:zinc ion binding"/>
    <property type="evidence" value="ECO:0007669"/>
    <property type="project" value="UniProtKB-KW"/>
</dbReference>
<dbReference type="InterPro" id="IPR044159">
    <property type="entry name" value="IQM"/>
</dbReference>
<feature type="region of interest" description="Disordered" evidence="6">
    <location>
        <begin position="575"/>
        <end position="603"/>
    </location>
</feature>
<keyword evidence="4" id="KW-0539">Nucleus</keyword>
<evidence type="ECO:0000313" key="8">
    <source>
        <dbReference type="EMBL" id="GEU51742.1"/>
    </source>
</evidence>
<keyword evidence="5" id="KW-0862">Zinc</keyword>
<dbReference type="InterPro" id="IPR001878">
    <property type="entry name" value="Znf_CCHC"/>
</dbReference>
<keyword evidence="5" id="KW-0479">Metal-binding</keyword>
<accession>A0A6L2KT24</accession>
<evidence type="ECO:0000256" key="6">
    <source>
        <dbReference type="SAM" id="MobiDB-lite"/>
    </source>
</evidence>
<feature type="domain" description="CCHC-type" evidence="7">
    <location>
        <begin position="76"/>
        <end position="91"/>
    </location>
</feature>
<evidence type="ECO:0000256" key="5">
    <source>
        <dbReference type="PROSITE-ProRule" id="PRU00047"/>
    </source>
</evidence>
<dbReference type="PANTHER" id="PTHR31250:SF10">
    <property type="entry name" value="IQ DOMAIN-CONTAINING PROTEIN IQM3"/>
    <property type="match status" value="1"/>
</dbReference>
<dbReference type="InterPro" id="IPR025724">
    <property type="entry name" value="GAG-pre-integrase_dom"/>
</dbReference>
<comment type="subcellular location">
    <subcellularLocation>
        <location evidence="2">Cytoplasm</location>
    </subcellularLocation>
    <subcellularLocation>
        <location evidence="1">Nucleus</location>
    </subcellularLocation>
</comment>
<feature type="region of interest" description="Disordered" evidence="6">
    <location>
        <begin position="19"/>
        <end position="51"/>
    </location>
</feature>
<keyword evidence="5" id="KW-0863">Zinc-finger</keyword>
<gene>
    <name evidence="8" type="ORF">Tci_023720</name>
</gene>
<dbReference type="SMART" id="SM00343">
    <property type="entry name" value="ZnF_C2HC"/>
    <property type="match status" value="1"/>
</dbReference>
<dbReference type="Pfam" id="PF13976">
    <property type="entry name" value="gag_pre-integrs"/>
    <property type="match status" value="1"/>
</dbReference>
<evidence type="ECO:0000256" key="1">
    <source>
        <dbReference type="ARBA" id="ARBA00004123"/>
    </source>
</evidence>
<dbReference type="SUPFAM" id="SSF57756">
    <property type="entry name" value="Retrovirus zinc finger-like domains"/>
    <property type="match status" value="1"/>
</dbReference>
<feature type="compositionally biased region" description="Polar residues" evidence="6">
    <location>
        <begin position="19"/>
        <end position="36"/>
    </location>
</feature>
<sequence>MQKNLALIAKYFKRIYKPTNNNIKTSSNSRNKNVDTTPRYKNDNQSGQFGNQRTMNVAGARKNVGSPVVQQSGIQCFNCKEFGHFAKECRKPKRVKDFAYHKEKMLMYKEAEKGVPLQAEQYDWLADTNEEIDEQELEAHYSYMEKIQEVPTADSGTNSELLEKQHKLVETDDSNVIPDSPNMCDDDIQNDQNDVESNDERVALANLIANLKLDVDENKKIQKQLKKANTTLAQELKEYKTILAETSKTLGESNSVWDSCLLNETLRQLAQKDIEIKEGLKLKAYEISVVKEKHDELTKQSLLTKSHYEGLVKQKTKVITNLKLKEEHDIDKMLSLEKQLKFLNEIVYKHNQSIQTIHMMAPKVPTYNGRPTFSNPRYLKQAQSEIPCLYAFPYDQSTHANRLIPDGEETLALERESRTKLNKDSDMDILIKTCLMPLALKTQNDSFIFVHELKQEMHADLKYAESLEKEIDELEYDKAEFSNMYDMILQEYKVVPNNSQAKLKKTQVEDHPRIPNISNNIKSATTCNDSLNSKSSNVNAVCATCGKCLVDSDHFACVTKMLNDVNARTKKPNVVPISTRKPKGHANKSVATPHEKKVASKSTTQKPKSYYRMLSDLYTISLQESTSSTPLCLMAKASPTQAWLWHRRLSHLNFNYINLLSKKDVVIGLPKLKYVKVQLCSSCEVSKAKRSSFKSKAIPSSKRRLNLLHMDLCGPMRVVSINGKKYILENNVNQAKEEHLLDDEFTNPFCTPVQEIAESSSHNIDNSIVHEFNQPQVSECRWTKDHPLEQEAMADSAWIEAMQEELHQFDRLQVWELVDKPFGKFVIRLKWLWKNKKDEDQTVIRNKARLVAKGYAQEEGIDFEESFASVARLEAVRIFVAYAAHKSFLIYQMDVKTAFLNGPLKEEDCTAMSSAEAEYVALSASCAQVMWMRTQLQNYGLNNNKIPLYCDSQTEYQLADMFTKALPEDRFKYLVRRIEPAAKPEELELERALHHSLPPLGKRLVLESCLSKGYRTRRLLADSAVVAEELWWQALDFARLNHSTRANLVSCQRKKLNQRPESAASRWNRISLNASKVGKGLSLDSRAQKLAFQHWIEAIDPRHRYGHSLHIYYEEWCKADAGQPFFYWLDVGEGKEVDLKECPRSKLRKQCIKYLGPQERENYEYIIVEGKIMHLQTQLPLDTNNGEKWIFVTSALNRLYAGEKKKGKFHHSSFIAGGATLAAGRLDVDNGTLKIISPYSGHYRPTDESLKSFLSFLKENGVDLDAVEIKKANEDYETYEDKSKPGIPVSSEILQSETHDHEVKVEETVAKNVSYKRSLSGGLNSPKADVSKKAILERINSKKAASSYQLGHQLSLKWSSGVGPRIGCIADYPIELRLQALEFTNLSPTTRPSPNKRTNGGLVWPMACTSPTATA</sequence>
<protein>
    <recommendedName>
        <fullName evidence="7">CCHC-type domain-containing protein</fullName>
    </recommendedName>
</protein>
<dbReference type="EMBL" id="BKCJ010002912">
    <property type="protein sequence ID" value="GEU51742.1"/>
    <property type="molecule type" value="Genomic_DNA"/>
</dbReference>
<evidence type="ECO:0000256" key="3">
    <source>
        <dbReference type="ARBA" id="ARBA00022490"/>
    </source>
</evidence>
<dbReference type="GO" id="GO:0005634">
    <property type="term" value="C:nucleus"/>
    <property type="evidence" value="ECO:0007669"/>
    <property type="project" value="UniProtKB-SubCell"/>
</dbReference>
<proteinExistence type="predicted"/>
<evidence type="ECO:0000259" key="7">
    <source>
        <dbReference type="PROSITE" id="PS50158"/>
    </source>
</evidence>
<dbReference type="Pfam" id="PF00098">
    <property type="entry name" value="zf-CCHC"/>
    <property type="match status" value="1"/>
</dbReference>